<dbReference type="AlphaFoldDB" id="A0AAE1I078"/>
<evidence type="ECO:0000256" key="3">
    <source>
        <dbReference type="ARBA" id="ARBA00022912"/>
    </source>
</evidence>
<keyword evidence="2" id="KW-0378">Hydrolase</keyword>
<gene>
    <name evidence="5" type="ORF">KUF71_024130</name>
</gene>
<comment type="caution">
    <text evidence="5">The sequence shown here is derived from an EMBL/GenBank/DDBJ whole genome shotgun (WGS) entry which is preliminary data.</text>
</comment>
<keyword evidence="6" id="KW-1185">Reference proteome</keyword>
<dbReference type="EC" id="3.1.3.48" evidence="1"/>
<dbReference type="GO" id="GO:0004860">
    <property type="term" value="F:protein kinase inhibitor activity"/>
    <property type="evidence" value="ECO:0007669"/>
    <property type="project" value="UniProtKB-KW"/>
</dbReference>
<keyword evidence="3" id="KW-0904">Protein phosphatase</keyword>
<reference evidence="5" key="1">
    <citation type="submission" date="2021-07" db="EMBL/GenBank/DDBJ databases">
        <authorList>
            <person name="Catto M.A."/>
            <person name="Jacobson A."/>
            <person name="Kennedy G."/>
            <person name="Labadie P."/>
            <person name="Hunt B.G."/>
            <person name="Srinivasan R."/>
        </authorList>
    </citation>
    <scope>NUCLEOTIDE SEQUENCE</scope>
    <source>
        <strain evidence="5">PL_HMW_Pooled</strain>
        <tissue evidence="5">Head</tissue>
    </source>
</reference>
<evidence type="ECO:0000313" key="6">
    <source>
        <dbReference type="Proteomes" id="UP001219518"/>
    </source>
</evidence>
<reference evidence="5" key="2">
    <citation type="journal article" date="2023" name="BMC Genomics">
        <title>Pest status, molecular evolution, and epigenetic factors derived from the genome assembly of Frankliniella fusca, a thysanopteran phytovirus vector.</title>
        <authorList>
            <person name="Catto M.A."/>
            <person name="Labadie P.E."/>
            <person name="Jacobson A.L."/>
            <person name="Kennedy G.G."/>
            <person name="Srinivasan R."/>
            <person name="Hunt B.G."/>
        </authorList>
    </citation>
    <scope>NUCLEOTIDE SEQUENCE</scope>
    <source>
        <strain evidence="5">PL_HMW_Pooled</strain>
    </source>
</reference>
<evidence type="ECO:0000259" key="4">
    <source>
        <dbReference type="Pfam" id="PF05706"/>
    </source>
</evidence>
<name>A0AAE1I078_9NEOP</name>
<keyword evidence="5" id="KW-0649">Protein kinase inhibitor</keyword>
<evidence type="ECO:0000313" key="5">
    <source>
        <dbReference type="EMBL" id="KAK3930773.1"/>
    </source>
</evidence>
<dbReference type="SUPFAM" id="SSF52799">
    <property type="entry name" value="(Phosphotyrosine protein) phosphatases II"/>
    <property type="match status" value="1"/>
</dbReference>
<feature type="domain" description="CDKN3" evidence="4">
    <location>
        <begin position="10"/>
        <end position="153"/>
    </location>
</feature>
<dbReference type="EMBL" id="JAHWGI010001412">
    <property type="protein sequence ID" value="KAK3930773.1"/>
    <property type="molecule type" value="Genomic_DNA"/>
</dbReference>
<dbReference type="InterPro" id="IPR029021">
    <property type="entry name" value="Prot-tyrosine_phosphatase-like"/>
</dbReference>
<organism evidence="5 6">
    <name type="scientific">Frankliniella fusca</name>
    <dbReference type="NCBI Taxonomy" id="407009"/>
    <lineage>
        <taxon>Eukaryota</taxon>
        <taxon>Metazoa</taxon>
        <taxon>Ecdysozoa</taxon>
        <taxon>Arthropoda</taxon>
        <taxon>Hexapoda</taxon>
        <taxon>Insecta</taxon>
        <taxon>Pterygota</taxon>
        <taxon>Neoptera</taxon>
        <taxon>Paraneoptera</taxon>
        <taxon>Thysanoptera</taxon>
        <taxon>Terebrantia</taxon>
        <taxon>Thripoidea</taxon>
        <taxon>Thripidae</taxon>
        <taxon>Frankliniella</taxon>
    </lineage>
</organism>
<evidence type="ECO:0000256" key="1">
    <source>
        <dbReference type="ARBA" id="ARBA00013064"/>
    </source>
</evidence>
<protein>
    <recommendedName>
        <fullName evidence="1">protein-tyrosine-phosphatase</fullName>
        <ecNumber evidence="1">3.1.3.48</ecNumber>
    </recommendedName>
</protein>
<sequence length="193" mass="22357">MSDSNQSTLHPFPIVWFNCSQVVELDSVAVGVMPGMKFKSTWRNVDQDIKVLSDNGISNVFCLCKQSELSFFRVRELFDAYRDKGIKVHHYPIEPDLSPDYKEIYKICLDLWDTLLEGSKVFIHAQSTLGRVSVLMAAFYMELEEDVTPAHAIFKIRELIGRGAFQTMQQYNFIDGFRDYQTEHRNRTLSEDV</sequence>
<evidence type="ECO:0000256" key="2">
    <source>
        <dbReference type="ARBA" id="ARBA00022801"/>
    </source>
</evidence>
<dbReference type="Proteomes" id="UP001219518">
    <property type="component" value="Unassembled WGS sequence"/>
</dbReference>
<accession>A0AAE1I078</accession>
<dbReference type="GO" id="GO:0004725">
    <property type="term" value="F:protein tyrosine phosphatase activity"/>
    <property type="evidence" value="ECO:0007669"/>
    <property type="project" value="UniProtKB-EC"/>
</dbReference>
<dbReference type="InterPro" id="IPR022778">
    <property type="entry name" value="CDKN3"/>
</dbReference>
<dbReference type="Pfam" id="PF05706">
    <property type="entry name" value="CDKN3"/>
    <property type="match status" value="1"/>
</dbReference>
<proteinExistence type="predicted"/>
<dbReference type="Gene3D" id="3.90.190.10">
    <property type="entry name" value="Protein tyrosine phosphatase superfamily"/>
    <property type="match status" value="1"/>
</dbReference>